<accession>A0A8H3UJE7</accession>
<dbReference type="EMBL" id="WNWS01000288">
    <property type="protein sequence ID" value="KAE9971791.1"/>
    <property type="molecule type" value="Genomic_DNA"/>
</dbReference>
<gene>
    <name evidence="2" type="ORF">BLS_009599</name>
    <name evidence="4" type="ORF">EG327_003173</name>
    <name evidence="3" type="ORF">EG328_005369</name>
</gene>
<reference evidence="3 5" key="1">
    <citation type="submission" date="2018-12" db="EMBL/GenBank/DDBJ databases">
        <title>Venturia inaequalis Genome Resource.</title>
        <authorList>
            <person name="Lichtner F.J."/>
        </authorList>
    </citation>
    <scope>NUCLEOTIDE SEQUENCE [LARGE SCALE GENOMIC DNA]</scope>
    <source>
        <strain evidence="3 5">120213</strain>
        <strain evidence="2">Bline_iso_100314</strain>
        <strain evidence="4 6">DMI_063113</strain>
    </source>
</reference>
<evidence type="ECO:0000313" key="4">
    <source>
        <dbReference type="EMBL" id="KAE9988959.1"/>
    </source>
</evidence>
<feature type="region of interest" description="Disordered" evidence="1">
    <location>
        <begin position="457"/>
        <end position="494"/>
    </location>
</feature>
<keyword evidence="6" id="KW-1185">Reference proteome</keyword>
<protein>
    <submittedName>
        <fullName evidence="3">Uncharacterized protein</fullName>
    </submittedName>
</protein>
<dbReference type="EMBL" id="WNWR01000204">
    <property type="protein sequence ID" value="KAE9988959.1"/>
    <property type="molecule type" value="Genomic_DNA"/>
</dbReference>
<feature type="compositionally biased region" description="Polar residues" evidence="1">
    <location>
        <begin position="393"/>
        <end position="441"/>
    </location>
</feature>
<sequence length="494" mass="55085">MATWSSSTAQPIQGWQQGQYFTSSPFSSNFLHGGKQQPRQSTSYYSETLHSSHQSTKALEALQFQDELSELMMGDTHGCDMQSLPDSFALETPHSSFQWSGEASWCGDAIDPSLDGSNITASEYAMSSLDSSAPSPQEPTSPEVHPWSFHHVEPHIRRNSMSDTVLHGLPGTYSQYTNYEISAQPSTIMQGCEEPKADPNQMPGLMSPCLFSTTPAFPPGSFKPAWSVSPDVVRPSHNDVEPSFHKFRGFPEVTRSTTTSARAEQDKLIVEGKRRNMSYKDIKEYYKIDGAVSTLRGRYRAAVKPKNQRVRKPEWKAKDLELLTFFVNQRIGQGKVRRLKNLQPVDYLYVPWKSVVQDIADNGGSYHFGPSAAKKRFVELVAADKAREEAPNSKKNPASTEISFSNSSDPVLEMNRSTRNSTSPYPLRSHSAQHMPSANDSQTTLQMFSYPMSYGPKSYRSNSQVSLPMSSYHGLPNPLSRSDTPFMTVPNSMS</sequence>
<organism evidence="3 5">
    <name type="scientific">Venturia inaequalis</name>
    <name type="common">Apple scab fungus</name>
    <dbReference type="NCBI Taxonomy" id="5025"/>
    <lineage>
        <taxon>Eukaryota</taxon>
        <taxon>Fungi</taxon>
        <taxon>Dikarya</taxon>
        <taxon>Ascomycota</taxon>
        <taxon>Pezizomycotina</taxon>
        <taxon>Dothideomycetes</taxon>
        <taxon>Pleosporomycetidae</taxon>
        <taxon>Venturiales</taxon>
        <taxon>Venturiaceae</taxon>
        <taxon>Venturia</taxon>
    </lineage>
</organism>
<dbReference type="Proteomes" id="UP000490939">
    <property type="component" value="Unassembled WGS sequence"/>
</dbReference>
<dbReference type="Proteomes" id="UP000433883">
    <property type="component" value="Unassembled WGS sequence"/>
</dbReference>
<dbReference type="AlphaFoldDB" id="A0A8H3UJE7"/>
<evidence type="ECO:0000313" key="3">
    <source>
        <dbReference type="EMBL" id="KAE9971791.1"/>
    </source>
</evidence>
<dbReference type="Proteomes" id="UP000447873">
    <property type="component" value="Unassembled WGS sequence"/>
</dbReference>
<feature type="compositionally biased region" description="Polar residues" evidence="1">
    <location>
        <begin position="459"/>
        <end position="469"/>
    </location>
</feature>
<evidence type="ECO:0000313" key="6">
    <source>
        <dbReference type="Proteomes" id="UP000490939"/>
    </source>
</evidence>
<feature type="region of interest" description="Disordered" evidence="1">
    <location>
        <begin position="386"/>
        <end position="441"/>
    </location>
</feature>
<evidence type="ECO:0000313" key="5">
    <source>
        <dbReference type="Proteomes" id="UP000447873"/>
    </source>
</evidence>
<evidence type="ECO:0000256" key="1">
    <source>
        <dbReference type="SAM" id="MobiDB-lite"/>
    </source>
</evidence>
<feature type="compositionally biased region" description="Polar residues" evidence="1">
    <location>
        <begin position="128"/>
        <end position="140"/>
    </location>
</feature>
<dbReference type="OrthoDB" id="3439209at2759"/>
<feature type="region of interest" description="Disordered" evidence="1">
    <location>
        <begin position="125"/>
        <end position="147"/>
    </location>
</feature>
<evidence type="ECO:0000313" key="2">
    <source>
        <dbReference type="EMBL" id="KAE9963145.1"/>
    </source>
</evidence>
<dbReference type="EMBL" id="WNWQ01000891">
    <property type="protein sequence ID" value="KAE9963145.1"/>
    <property type="molecule type" value="Genomic_DNA"/>
</dbReference>
<comment type="caution">
    <text evidence="3">The sequence shown here is derived from an EMBL/GenBank/DDBJ whole genome shotgun (WGS) entry which is preliminary data.</text>
</comment>
<proteinExistence type="predicted"/>
<name>A0A8H3UJE7_VENIN</name>
<feature type="compositionally biased region" description="Polar residues" evidence="1">
    <location>
        <begin position="479"/>
        <end position="494"/>
    </location>
</feature>